<dbReference type="GO" id="GO:0019752">
    <property type="term" value="P:carboxylic acid metabolic process"/>
    <property type="evidence" value="ECO:0007669"/>
    <property type="project" value="InterPro"/>
</dbReference>
<comment type="caution">
    <text evidence="8">The sequence shown here is derived from an EMBL/GenBank/DDBJ whole genome shotgun (WGS) entry which is preliminary data.</text>
</comment>
<dbReference type="InterPro" id="IPR015422">
    <property type="entry name" value="PyrdxlP-dep_Trfase_small"/>
</dbReference>
<evidence type="ECO:0000256" key="5">
    <source>
        <dbReference type="ARBA" id="ARBA00023239"/>
    </source>
</evidence>
<dbReference type="InterPro" id="IPR010977">
    <property type="entry name" value="Aromatic_deC"/>
</dbReference>
<dbReference type="InterPro" id="IPR015421">
    <property type="entry name" value="PyrdxlP-dep_Trfase_major"/>
</dbReference>
<reference evidence="9 10" key="2">
    <citation type="submission" date="2016-10" db="EMBL/GenBank/DDBJ databases">
        <authorList>
            <person name="Varghese N."/>
            <person name="Submissions S."/>
        </authorList>
    </citation>
    <scope>NUCLEOTIDE SEQUENCE [LARGE SCALE GENOMIC DNA]</scope>
    <source>
        <strain evidence="9 10">DSM 24802</strain>
    </source>
</reference>
<dbReference type="GO" id="GO:0008483">
    <property type="term" value="F:transaminase activity"/>
    <property type="evidence" value="ECO:0007669"/>
    <property type="project" value="UniProtKB-KW"/>
</dbReference>
<dbReference type="SUPFAM" id="SSF53383">
    <property type="entry name" value="PLP-dependent transferases"/>
    <property type="match status" value="1"/>
</dbReference>
<dbReference type="PRINTS" id="PR00800">
    <property type="entry name" value="YHDCRBOXLASE"/>
</dbReference>
<dbReference type="InterPro" id="IPR002129">
    <property type="entry name" value="PyrdxlP-dep_de-COase"/>
</dbReference>
<keyword evidence="3" id="KW-0210">Decarboxylase</keyword>
<dbReference type="EMBL" id="BNAB01000003">
    <property type="protein sequence ID" value="GHD99807.1"/>
    <property type="molecule type" value="Genomic_DNA"/>
</dbReference>
<dbReference type="Gene3D" id="3.40.640.10">
    <property type="entry name" value="Type I PLP-dependent aspartate aminotransferase-like (Major domain)"/>
    <property type="match status" value="1"/>
</dbReference>
<evidence type="ECO:0000256" key="7">
    <source>
        <dbReference type="RuleBase" id="RU000382"/>
    </source>
</evidence>
<evidence type="ECO:0000313" key="11">
    <source>
        <dbReference type="Proteomes" id="UP000634647"/>
    </source>
</evidence>
<evidence type="ECO:0000256" key="3">
    <source>
        <dbReference type="ARBA" id="ARBA00022793"/>
    </source>
</evidence>
<keyword evidence="4 6" id="KW-0663">Pyridoxal phosphate</keyword>
<name>A0AAN4UP67_9RHOB</name>
<evidence type="ECO:0000313" key="10">
    <source>
        <dbReference type="Proteomes" id="UP000199541"/>
    </source>
</evidence>
<reference evidence="8" key="3">
    <citation type="submission" date="2023-06" db="EMBL/GenBank/DDBJ databases">
        <authorList>
            <person name="Sun Q."/>
            <person name="Zhou Y."/>
        </authorList>
    </citation>
    <scope>NUCLEOTIDE SEQUENCE</scope>
    <source>
        <strain evidence="8">CGMCC 1.10859</strain>
    </source>
</reference>
<dbReference type="InterPro" id="IPR015424">
    <property type="entry name" value="PyrdxlP-dep_Trfase"/>
</dbReference>
<dbReference type="PANTHER" id="PTHR11999">
    <property type="entry name" value="GROUP II PYRIDOXAL-5-PHOSPHATE DECARBOXYLASE"/>
    <property type="match status" value="1"/>
</dbReference>
<dbReference type="GO" id="GO:0030170">
    <property type="term" value="F:pyridoxal phosphate binding"/>
    <property type="evidence" value="ECO:0007669"/>
    <property type="project" value="InterPro"/>
</dbReference>
<dbReference type="GO" id="GO:0016831">
    <property type="term" value="F:carboxy-lyase activity"/>
    <property type="evidence" value="ECO:0007669"/>
    <property type="project" value="UniProtKB-KW"/>
</dbReference>
<dbReference type="Gene3D" id="1.20.1340.10">
    <property type="entry name" value="dopa decarboxylase, N-terminal domain"/>
    <property type="match status" value="1"/>
</dbReference>
<evidence type="ECO:0000256" key="6">
    <source>
        <dbReference type="PIRSR" id="PIRSR602129-50"/>
    </source>
</evidence>
<keyword evidence="10" id="KW-1185">Reference proteome</keyword>
<evidence type="ECO:0000256" key="4">
    <source>
        <dbReference type="ARBA" id="ARBA00022898"/>
    </source>
</evidence>
<reference evidence="8" key="1">
    <citation type="journal article" date="2014" name="Int. J. Syst. Evol. Microbiol.">
        <title>Complete genome sequence of Corynebacterium casei LMG S-19264T (=DSM 44701T), isolated from a smear-ripened cheese.</title>
        <authorList>
            <consortium name="US DOE Joint Genome Institute (JGI-PGF)"/>
            <person name="Walter F."/>
            <person name="Albersmeier A."/>
            <person name="Kalinowski J."/>
            <person name="Ruckert C."/>
        </authorList>
    </citation>
    <scope>NUCLEOTIDE SEQUENCE</scope>
    <source>
        <strain evidence="8">CGMCC 1.10859</strain>
    </source>
</reference>
<keyword evidence="8" id="KW-0808">Transferase</keyword>
<dbReference type="RefSeq" id="WP_035842344.1">
    <property type="nucleotide sequence ID" value="NZ_BNAB01000003.1"/>
</dbReference>
<keyword evidence="5 7" id="KW-0456">Lyase</keyword>
<dbReference type="GO" id="GO:0005737">
    <property type="term" value="C:cytoplasm"/>
    <property type="evidence" value="ECO:0007669"/>
    <property type="project" value="TreeGrafter"/>
</dbReference>
<dbReference type="Proteomes" id="UP000199541">
    <property type="component" value="Unassembled WGS sequence"/>
</dbReference>
<accession>A0AAN4UP67</accession>
<dbReference type="PANTHER" id="PTHR11999:SF70">
    <property type="entry name" value="MIP05841P"/>
    <property type="match status" value="1"/>
</dbReference>
<proteinExistence type="inferred from homology"/>
<comment type="cofactor">
    <cofactor evidence="1 6 7">
        <name>pyridoxal 5'-phosphate</name>
        <dbReference type="ChEBI" id="CHEBI:597326"/>
    </cofactor>
</comment>
<dbReference type="AlphaFoldDB" id="A0AAN4UP67"/>
<feature type="modified residue" description="N6-(pyridoxal phosphate)lysine" evidence="6">
    <location>
        <position position="294"/>
    </location>
</feature>
<comment type="similarity">
    <text evidence="2 7">Belongs to the group II decarboxylase family.</text>
</comment>
<dbReference type="GO" id="GO:0006520">
    <property type="term" value="P:amino acid metabolic process"/>
    <property type="evidence" value="ECO:0007669"/>
    <property type="project" value="InterPro"/>
</dbReference>
<gene>
    <name evidence="8" type="ORF">GCM10008024_08870</name>
    <name evidence="9" type="ORF">SAMN05444006_103204</name>
</gene>
<evidence type="ECO:0000313" key="9">
    <source>
        <dbReference type="EMBL" id="SDW43331.1"/>
    </source>
</evidence>
<evidence type="ECO:0000256" key="1">
    <source>
        <dbReference type="ARBA" id="ARBA00001933"/>
    </source>
</evidence>
<dbReference type="Proteomes" id="UP000634647">
    <property type="component" value="Unassembled WGS sequence"/>
</dbReference>
<evidence type="ECO:0000256" key="2">
    <source>
        <dbReference type="ARBA" id="ARBA00009533"/>
    </source>
</evidence>
<evidence type="ECO:0000313" key="8">
    <source>
        <dbReference type="EMBL" id="GHD99807.1"/>
    </source>
</evidence>
<keyword evidence="8" id="KW-0032">Aminotransferase</keyword>
<sequence length="461" mass="50244">MNHDDLRDWSKRAADWAHAYHAGLRDRPVRAASAPGDIAAQLPAAAPETPEPMETIFADFERIVPPGLTHWQHPRFFAYFPANAAPASMLAEQLTNAIAAQGMLWQTSPAATEIEQVMMVWLRGALGLGDHFTGTIHDSATTATLSAVLTMRERALGWEGLQKGLSGGPRLRIYAGTEAHSSVDKAVRVAGIGQDNLVRVATDGRGAMKPGALAGAIAADRAAGHLPAGVVLVAGGTSVGAFDRIGDCLQVARAEGLYSHVDAAWAGSAMICPEFRPLWDGIDGADSLVFNPHKWLGAQFDCAVQFLADPAPQVRSLSLRPEYLQTLEHDEVVNFNEWTVPLGRRFRALKLWFLLRAYGLEGLRARIRNHVAWARELCEEIRPMAGVEIVTEPSLSLFSFALRAGDTATEALLTRINADGRIYLTQTSHRGRFVIRVQVGQFDCTREDVFCVARVLREMLG</sequence>
<dbReference type="EMBL" id="FNOB01000003">
    <property type="protein sequence ID" value="SDW43331.1"/>
    <property type="molecule type" value="Genomic_DNA"/>
</dbReference>
<organism evidence="8 11">
    <name type="scientific">Allgaiera indica</name>
    <dbReference type="NCBI Taxonomy" id="765699"/>
    <lineage>
        <taxon>Bacteria</taxon>
        <taxon>Pseudomonadati</taxon>
        <taxon>Pseudomonadota</taxon>
        <taxon>Alphaproteobacteria</taxon>
        <taxon>Rhodobacterales</taxon>
        <taxon>Paracoccaceae</taxon>
        <taxon>Allgaiera</taxon>
    </lineage>
</organism>
<protein>
    <submittedName>
        <fullName evidence="9">Aromatic-L-amino-acid decarboxylase</fullName>
    </submittedName>
    <submittedName>
        <fullName evidence="8">Aspartate aminotransferase family protein</fullName>
    </submittedName>
</protein>
<dbReference type="Pfam" id="PF00282">
    <property type="entry name" value="Pyridoxal_deC"/>
    <property type="match status" value="1"/>
</dbReference>
<dbReference type="Gene3D" id="3.90.1150.10">
    <property type="entry name" value="Aspartate Aminotransferase, domain 1"/>
    <property type="match status" value="1"/>
</dbReference>